<accession>A0A8S2URU5</accession>
<protein>
    <submittedName>
        <fullName evidence="2">Uncharacterized protein</fullName>
    </submittedName>
</protein>
<comment type="caution">
    <text evidence="2">The sequence shown here is derived from an EMBL/GenBank/DDBJ whole genome shotgun (WGS) entry which is preliminary data.</text>
</comment>
<dbReference type="Proteomes" id="UP000677228">
    <property type="component" value="Unassembled WGS sequence"/>
</dbReference>
<dbReference type="EMBL" id="CAJNOK010039308">
    <property type="protein sequence ID" value="CAF1543965.1"/>
    <property type="molecule type" value="Genomic_DNA"/>
</dbReference>
<reference evidence="2" key="1">
    <citation type="submission" date="2021-02" db="EMBL/GenBank/DDBJ databases">
        <authorList>
            <person name="Nowell W R."/>
        </authorList>
    </citation>
    <scope>NUCLEOTIDE SEQUENCE</scope>
</reference>
<dbReference type="Proteomes" id="UP000682733">
    <property type="component" value="Unassembled WGS sequence"/>
</dbReference>
<dbReference type="AlphaFoldDB" id="A0A8S2URU5"/>
<sequence length="130" mass="15248">MFAPLPKLLFSRLVAELKQIINNNYFIVANNKFQLRFQALKADLPCRALCLCLKQHNGYYACSNCLQRGQVLGDRNNIVYYRYEQNQQPRTHRQFKAASHQAQLNNGQLTVESRWRKPDCNEANRLFLIT</sequence>
<organism evidence="2 3">
    <name type="scientific">Didymodactylos carnosus</name>
    <dbReference type="NCBI Taxonomy" id="1234261"/>
    <lineage>
        <taxon>Eukaryota</taxon>
        <taxon>Metazoa</taxon>
        <taxon>Spiralia</taxon>
        <taxon>Gnathifera</taxon>
        <taxon>Rotifera</taxon>
        <taxon>Eurotatoria</taxon>
        <taxon>Bdelloidea</taxon>
        <taxon>Philodinida</taxon>
        <taxon>Philodinidae</taxon>
        <taxon>Didymodactylos</taxon>
    </lineage>
</organism>
<proteinExistence type="predicted"/>
<name>A0A8S2URU5_9BILA</name>
<evidence type="ECO:0000313" key="1">
    <source>
        <dbReference type="EMBL" id="CAF1543965.1"/>
    </source>
</evidence>
<evidence type="ECO:0000313" key="2">
    <source>
        <dbReference type="EMBL" id="CAF4332744.1"/>
    </source>
</evidence>
<dbReference type="EMBL" id="CAJOBA010061679">
    <property type="protein sequence ID" value="CAF4332744.1"/>
    <property type="molecule type" value="Genomic_DNA"/>
</dbReference>
<gene>
    <name evidence="1" type="ORF">OVA965_LOCUS38925</name>
    <name evidence="2" type="ORF">TMI583_LOCUS40163</name>
</gene>
<evidence type="ECO:0000313" key="3">
    <source>
        <dbReference type="Proteomes" id="UP000682733"/>
    </source>
</evidence>